<comment type="similarity">
    <text evidence="2">Belongs to the Toll-like receptor family.</text>
</comment>
<dbReference type="SMART" id="SM00255">
    <property type="entry name" value="TIR"/>
    <property type="match status" value="1"/>
</dbReference>
<dbReference type="PRINTS" id="PR01537">
    <property type="entry name" value="INTRLKN1R1F"/>
</dbReference>
<dbReference type="GO" id="GO:0005886">
    <property type="term" value="C:plasma membrane"/>
    <property type="evidence" value="ECO:0007669"/>
    <property type="project" value="TreeGrafter"/>
</dbReference>
<proteinExistence type="inferred from homology"/>
<keyword evidence="11" id="KW-0675">Receptor</keyword>
<evidence type="ECO:0000313" key="15">
    <source>
        <dbReference type="Proteomes" id="UP000597762"/>
    </source>
</evidence>
<dbReference type="EMBL" id="CAHIKZ030002005">
    <property type="protein sequence ID" value="CAE1279087.1"/>
    <property type="molecule type" value="Genomic_DNA"/>
</dbReference>
<dbReference type="SUPFAM" id="SSF52200">
    <property type="entry name" value="Toll/Interleukin receptor TIR domain"/>
    <property type="match status" value="1"/>
</dbReference>
<sequence>MCDNIFPVLLYMNVCNIEFGFHDGKPRSIKASGLTDTAYTERRSYFIPFSNDNAAMLILFIAVTSSWAGAFVASSCSDQCASVCKWGFIYRYRWNLRYFYYMMKARYSFQNEKAENFVFDAFVSYSEDEGEFVINKMIPELEEHGNLHLNIHHRDFVPGRKIVENILSAIQQSRYCLVLLSSGFLKSQWCMYEFSMAKMETVYAERDMVVVIMLEEVDTESIPLELMHHLKTKSYIEYPTRDEQGQQLFWNNMRDLLQGKAERI</sequence>
<dbReference type="PANTHER" id="PTHR24365:SF541">
    <property type="entry name" value="PROTEIN TOLL-RELATED"/>
    <property type="match status" value="1"/>
</dbReference>
<keyword evidence="9" id="KW-1133">Transmembrane helix</keyword>
<dbReference type="PROSITE" id="PS50104">
    <property type="entry name" value="TIR"/>
    <property type="match status" value="1"/>
</dbReference>
<dbReference type="GO" id="GO:0038023">
    <property type="term" value="F:signaling receptor activity"/>
    <property type="evidence" value="ECO:0007669"/>
    <property type="project" value="TreeGrafter"/>
</dbReference>
<dbReference type="GO" id="GO:0045087">
    <property type="term" value="P:innate immune response"/>
    <property type="evidence" value="ECO:0007669"/>
    <property type="project" value="UniProtKB-KW"/>
</dbReference>
<evidence type="ECO:0000256" key="3">
    <source>
        <dbReference type="ARBA" id="ARBA00022588"/>
    </source>
</evidence>
<evidence type="ECO:0000256" key="12">
    <source>
        <dbReference type="ARBA" id="ARBA00023180"/>
    </source>
</evidence>
<keyword evidence="8" id="KW-0391">Immunity</keyword>
<evidence type="ECO:0000313" key="14">
    <source>
        <dbReference type="EMBL" id="CAE1279087.1"/>
    </source>
</evidence>
<evidence type="ECO:0000256" key="4">
    <source>
        <dbReference type="ARBA" id="ARBA00022614"/>
    </source>
</evidence>
<dbReference type="InterPro" id="IPR035897">
    <property type="entry name" value="Toll_tir_struct_dom_sf"/>
</dbReference>
<comment type="caution">
    <text evidence="14">The sequence shown here is derived from an EMBL/GenBank/DDBJ whole genome shotgun (WGS) entry which is preliminary data.</text>
</comment>
<keyword evidence="3" id="KW-0399">Innate immunity</keyword>
<evidence type="ECO:0000256" key="8">
    <source>
        <dbReference type="ARBA" id="ARBA00022859"/>
    </source>
</evidence>
<evidence type="ECO:0000259" key="13">
    <source>
        <dbReference type="PROSITE" id="PS50104"/>
    </source>
</evidence>
<protein>
    <submittedName>
        <fullName evidence="14">TLR2</fullName>
    </submittedName>
</protein>
<evidence type="ECO:0000256" key="7">
    <source>
        <dbReference type="ARBA" id="ARBA00022737"/>
    </source>
</evidence>
<evidence type="ECO:0000256" key="1">
    <source>
        <dbReference type="ARBA" id="ARBA00004479"/>
    </source>
</evidence>
<dbReference type="Pfam" id="PF13676">
    <property type="entry name" value="TIR_2"/>
    <property type="match status" value="1"/>
</dbReference>
<dbReference type="GO" id="GO:0007165">
    <property type="term" value="P:signal transduction"/>
    <property type="evidence" value="ECO:0007669"/>
    <property type="project" value="InterPro"/>
</dbReference>
<keyword evidence="4" id="KW-0433">Leucine-rich repeat</keyword>
<feature type="domain" description="TIR" evidence="13">
    <location>
        <begin position="117"/>
        <end position="257"/>
    </location>
</feature>
<name>A0A812CTU4_ACAPH</name>
<keyword evidence="7" id="KW-0677">Repeat</keyword>
<keyword evidence="6" id="KW-0732">Signal</keyword>
<evidence type="ECO:0000256" key="9">
    <source>
        <dbReference type="ARBA" id="ARBA00022989"/>
    </source>
</evidence>
<keyword evidence="15" id="KW-1185">Reference proteome</keyword>
<dbReference type="PANTHER" id="PTHR24365">
    <property type="entry name" value="TOLL-LIKE RECEPTOR"/>
    <property type="match status" value="1"/>
</dbReference>
<keyword evidence="12" id="KW-0325">Glycoprotein</keyword>
<keyword evidence="5" id="KW-0812">Transmembrane</keyword>
<reference evidence="14" key="1">
    <citation type="submission" date="2021-01" db="EMBL/GenBank/DDBJ databases">
        <authorList>
            <person name="Li R."/>
            <person name="Bekaert M."/>
        </authorList>
    </citation>
    <scope>NUCLEOTIDE SEQUENCE</scope>
    <source>
        <strain evidence="14">Farmed</strain>
    </source>
</reference>
<dbReference type="InterPro" id="IPR000157">
    <property type="entry name" value="TIR_dom"/>
</dbReference>
<accession>A0A812CTU4</accession>
<comment type="subcellular location">
    <subcellularLocation>
        <location evidence="1">Membrane</location>
        <topology evidence="1">Single-pass type I membrane protein</topology>
    </subcellularLocation>
</comment>
<evidence type="ECO:0000256" key="5">
    <source>
        <dbReference type="ARBA" id="ARBA00022692"/>
    </source>
</evidence>
<organism evidence="14 15">
    <name type="scientific">Acanthosepion pharaonis</name>
    <name type="common">Pharaoh cuttlefish</name>
    <name type="synonym">Sepia pharaonis</name>
    <dbReference type="NCBI Taxonomy" id="158019"/>
    <lineage>
        <taxon>Eukaryota</taxon>
        <taxon>Metazoa</taxon>
        <taxon>Spiralia</taxon>
        <taxon>Lophotrochozoa</taxon>
        <taxon>Mollusca</taxon>
        <taxon>Cephalopoda</taxon>
        <taxon>Coleoidea</taxon>
        <taxon>Decapodiformes</taxon>
        <taxon>Sepiida</taxon>
        <taxon>Sepiina</taxon>
        <taxon>Sepiidae</taxon>
        <taxon>Acanthosepion</taxon>
    </lineage>
</organism>
<dbReference type="AlphaFoldDB" id="A0A812CTU4"/>
<dbReference type="FunFam" id="3.40.50.10140:FF:000001">
    <property type="entry name" value="Toll-like receptor 2"/>
    <property type="match status" value="1"/>
</dbReference>
<gene>
    <name evidence="14" type="ORF">SPHA_41613</name>
</gene>
<evidence type="ECO:0000256" key="2">
    <source>
        <dbReference type="ARBA" id="ARBA00009634"/>
    </source>
</evidence>
<evidence type="ECO:0000256" key="10">
    <source>
        <dbReference type="ARBA" id="ARBA00023136"/>
    </source>
</evidence>
<dbReference type="Gene3D" id="3.40.50.10140">
    <property type="entry name" value="Toll/interleukin-1 receptor homology (TIR) domain"/>
    <property type="match status" value="1"/>
</dbReference>
<keyword evidence="10" id="KW-0472">Membrane</keyword>
<evidence type="ECO:0000256" key="11">
    <source>
        <dbReference type="ARBA" id="ARBA00023170"/>
    </source>
</evidence>
<evidence type="ECO:0000256" key="6">
    <source>
        <dbReference type="ARBA" id="ARBA00022729"/>
    </source>
</evidence>
<dbReference type="Proteomes" id="UP000597762">
    <property type="component" value="Unassembled WGS sequence"/>
</dbReference>
<dbReference type="OrthoDB" id="5966846at2759"/>